<comment type="similarity">
    <text evidence="5">Belongs to the SAT4 family.</text>
</comment>
<feature type="domain" description="Rhodopsin" evidence="7">
    <location>
        <begin position="2"/>
        <end position="113"/>
    </location>
</feature>
<evidence type="ECO:0000256" key="4">
    <source>
        <dbReference type="ARBA" id="ARBA00023136"/>
    </source>
</evidence>
<evidence type="ECO:0000256" key="6">
    <source>
        <dbReference type="SAM" id="Phobius"/>
    </source>
</evidence>
<protein>
    <recommendedName>
        <fullName evidence="7">Rhodopsin domain-containing protein</fullName>
    </recommendedName>
</protein>
<evidence type="ECO:0000256" key="5">
    <source>
        <dbReference type="ARBA" id="ARBA00038359"/>
    </source>
</evidence>
<evidence type="ECO:0000256" key="2">
    <source>
        <dbReference type="ARBA" id="ARBA00022692"/>
    </source>
</evidence>
<proteinExistence type="inferred from homology"/>
<dbReference type="InterPro" id="IPR049326">
    <property type="entry name" value="Rhodopsin_dom_fungi"/>
</dbReference>
<comment type="subcellular location">
    <subcellularLocation>
        <location evidence="1">Membrane</location>
        <topology evidence="1">Multi-pass membrane protein</topology>
    </subcellularLocation>
</comment>
<sequence length="114" mass="12376">MACVKISVLVWYMGLFQTRGFRVSSWILIVISVLGSIAGSLEGILHCHPASYFWDKTTPGGYCDDLFRPLLSAALVGVATNICILLLPTYVLSQLKISRGRKIAVTSVFLLGGV</sequence>
<dbReference type="Pfam" id="PF20684">
    <property type="entry name" value="Fung_rhodopsin"/>
    <property type="match status" value="1"/>
</dbReference>
<dbReference type="RefSeq" id="XP_045956922.1">
    <property type="nucleotide sequence ID" value="XM_046102958.1"/>
</dbReference>
<gene>
    <name evidence="8" type="ORF">BKA67DRAFT_567095</name>
</gene>
<dbReference type="GeneID" id="70131850"/>
<keyword evidence="4 6" id="KW-0472">Membrane</keyword>
<keyword evidence="3 6" id="KW-1133">Transmembrane helix</keyword>
<feature type="transmembrane region" description="Helical" evidence="6">
    <location>
        <begin position="66"/>
        <end position="92"/>
    </location>
</feature>
<dbReference type="GO" id="GO:0016020">
    <property type="term" value="C:membrane"/>
    <property type="evidence" value="ECO:0007669"/>
    <property type="project" value="UniProtKB-SubCell"/>
</dbReference>
<dbReference type="AlphaFoldDB" id="A0A9P8UI45"/>
<name>A0A9P8UI45_9PEZI</name>
<dbReference type="InterPro" id="IPR052337">
    <property type="entry name" value="SAT4-like"/>
</dbReference>
<accession>A0A9P8UI45</accession>
<dbReference type="OrthoDB" id="5342292at2759"/>
<reference evidence="8" key="1">
    <citation type="journal article" date="2021" name="Nat. Commun.">
        <title>Genetic determinants of endophytism in the Arabidopsis root mycobiome.</title>
        <authorList>
            <person name="Mesny F."/>
            <person name="Miyauchi S."/>
            <person name="Thiergart T."/>
            <person name="Pickel B."/>
            <person name="Atanasova L."/>
            <person name="Karlsson M."/>
            <person name="Huettel B."/>
            <person name="Barry K.W."/>
            <person name="Haridas S."/>
            <person name="Chen C."/>
            <person name="Bauer D."/>
            <person name="Andreopoulos W."/>
            <person name="Pangilinan J."/>
            <person name="LaButti K."/>
            <person name="Riley R."/>
            <person name="Lipzen A."/>
            <person name="Clum A."/>
            <person name="Drula E."/>
            <person name="Henrissat B."/>
            <person name="Kohler A."/>
            <person name="Grigoriev I.V."/>
            <person name="Martin F.M."/>
            <person name="Hacquard S."/>
        </authorList>
    </citation>
    <scope>NUCLEOTIDE SEQUENCE</scope>
    <source>
        <strain evidence="8">MPI-SDFR-AT-0073</strain>
    </source>
</reference>
<evidence type="ECO:0000313" key="8">
    <source>
        <dbReference type="EMBL" id="KAH6652645.1"/>
    </source>
</evidence>
<evidence type="ECO:0000256" key="1">
    <source>
        <dbReference type="ARBA" id="ARBA00004141"/>
    </source>
</evidence>
<dbReference type="EMBL" id="JAGPXC010000005">
    <property type="protein sequence ID" value="KAH6652645.1"/>
    <property type="molecule type" value="Genomic_DNA"/>
</dbReference>
<evidence type="ECO:0000313" key="9">
    <source>
        <dbReference type="Proteomes" id="UP000758603"/>
    </source>
</evidence>
<dbReference type="PANTHER" id="PTHR33048">
    <property type="entry name" value="PTH11-LIKE INTEGRAL MEMBRANE PROTEIN (AFU_ORTHOLOGUE AFUA_5G11245)"/>
    <property type="match status" value="1"/>
</dbReference>
<keyword evidence="9" id="KW-1185">Reference proteome</keyword>
<organism evidence="8 9">
    <name type="scientific">Truncatella angustata</name>
    <dbReference type="NCBI Taxonomy" id="152316"/>
    <lineage>
        <taxon>Eukaryota</taxon>
        <taxon>Fungi</taxon>
        <taxon>Dikarya</taxon>
        <taxon>Ascomycota</taxon>
        <taxon>Pezizomycotina</taxon>
        <taxon>Sordariomycetes</taxon>
        <taxon>Xylariomycetidae</taxon>
        <taxon>Amphisphaeriales</taxon>
        <taxon>Sporocadaceae</taxon>
        <taxon>Truncatella</taxon>
    </lineage>
</organism>
<evidence type="ECO:0000256" key="3">
    <source>
        <dbReference type="ARBA" id="ARBA00022989"/>
    </source>
</evidence>
<keyword evidence="2 6" id="KW-0812">Transmembrane</keyword>
<comment type="caution">
    <text evidence="8">The sequence shown here is derived from an EMBL/GenBank/DDBJ whole genome shotgun (WGS) entry which is preliminary data.</text>
</comment>
<dbReference type="Proteomes" id="UP000758603">
    <property type="component" value="Unassembled WGS sequence"/>
</dbReference>
<evidence type="ECO:0000259" key="7">
    <source>
        <dbReference type="Pfam" id="PF20684"/>
    </source>
</evidence>
<dbReference type="PANTHER" id="PTHR33048:SF47">
    <property type="entry name" value="INTEGRAL MEMBRANE PROTEIN-RELATED"/>
    <property type="match status" value="1"/>
</dbReference>
<feature type="transmembrane region" description="Helical" evidence="6">
    <location>
        <begin position="23"/>
        <end position="46"/>
    </location>
</feature>